<evidence type="ECO:0000313" key="2">
    <source>
        <dbReference type="EMBL" id="NKE71553.1"/>
    </source>
</evidence>
<proteinExistence type="predicted"/>
<organism evidence="2 3">
    <name type="scientific">Candidatus Manganitrophus noduliformans</name>
    <dbReference type="NCBI Taxonomy" id="2606439"/>
    <lineage>
        <taxon>Bacteria</taxon>
        <taxon>Pseudomonadati</taxon>
        <taxon>Nitrospirota</taxon>
        <taxon>Nitrospiria</taxon>
        <taxon>Candidatus Troglogloeales</taxon>
        <taxon>Candidatus Manganitrophaceae</taxon>
        <taxon>Candidatus Manganitrophus</taxon>
    </lineage>
</organism>
<dbReference type="RefSeq" id="WP_168060286.1">
    <property type="nucleotide sequence ID" value="NZ_VTOW01000002.1"/>
</dbReference>
<dbReference type="EMBL" id="VTOW01000002">
    <property type="protein sequence ID" value="NKE71553.1"/>
    <property type="molecule type" value="Genomic_DNA"/>
</dbReference>
<dbReference type="Proteomes" id="UP000534783">
    <property type="component" value="Unassembled WGS sequence"/>
</dbReference>
<keyword evidence="3" id="KW-1185">Reference proteome</keyword>
<protein>
    <submittedName>
        <fullName evidence="2">DUF4062 domain-containing protein</fullName>
    </submittedName>
</protein>
<accession>A0A7X6DR40</accession>
<sequence>MSSPPNVMVSSTFYDLRQIRTDLAHFIADELGYIPLLSELPSFPIDPDLDTIENCRARVEKDANVFVLIVGGRYGSIDDKTDKSITNLEFLSARQKGIPIYAFVEKSVLAVVPTWKNNRTADFSATVDTRRVFEFIEYVRSQERVWTFPFETAQDIVGTLRRQLAYLFSDSLKTRLRLNGGGLPSYFDALSPKALRIALEKPKGWEYRLFLQSFLDEVERHSDSILEYKSGLTLDPAEYVIAMSAGDWILTRMHELQAFVASANKLLNTYAQESFGKPGEAGDLQRIIWVSRMLGSVLDGMLRWAKRIRCARLDTPFERVGAELSLFVDNLIGQFQTFPRESLSKVEASLSLAESGQTQQVELTMVFTLANLEAFQTALAAASARAGLK</sequence>
<dbReference type="Pfam" id="PF13271">
    <property type="entry name" value="DUF4062"/>
    <property type="match status" value="1"/>
</dbReference>
<dbReference type="AlphaFoldDB" id="A0A7X6DR40"/>
<gene>
    <name evidence="2" type="ORF">MNODULE_12460</name>
</gene>
<dbReference type="InterPro" id="IPR025139">
    <property type="entry name" value="DUF4062"/>
</dbReference>
<evidence type="ECO:0000259" key="1">
    <source>
        <dbReference type="Pfam" id="PF13271"/>
    </source>
</evidence>
<reference evidence="2 3" key="1">
    <citation type="journal article" date="2020" name="Nature">
        <title>Bacterial chemolithoautotrophy via manganese oxidation.</title>
        <authorList>
            <person name="Yu H."/>
            <person name="Leadbetter J.R."/>
        </authorList>
    </citation>
    <scope>NUCLEOTIDE SEQUENCE [LARGE SCALE GENOMIC DNA]</scope>
    <source>
        <strain evidence="2 3">Mn-1</strain>
    </source>
</reference>
<evidence type="ECO:0000313" key="3">
    <source>
        <dbReference type="Proteomes" id="UP000534783"/>
    </source>
</evidence>
<feature type="domain" description="DUF4062" evidence="1">
    <location>
        <begin position="7"/>
        <end position="93"/>
    </location>
</feature>
<comment type="caution">
    <text evidence="2">The sequence shown here is derived from an EMBL/GenBank/DDBJ whole genome shotgun (WGS) entry which is preliminary data.</text>
</comment>
<name>A0A7X6DR40_9BACT</name>